<evidence type="ECO:0000313" key="1">
    <source>
        <dbReference type="EMBL" id="CUO75363.1"/>
    </source>
</evidence>
<proteinExistence type="predicted"/>
<reference evidence="1 2" key="1">
    <citation type="submission" date="2015-09" db="EMBL/GenBank/DDBJ databases">
        <authorList>
            <consortium name="Pathogen Informatics"/>
        </authorList>
    </citation>
    <scope>NUCLEOTIDE SEQUENCE [LARGE SCALE GENOMIC DNA]</scope>
    <source>
        <strain evidence="1 2">2789STDY5834847</strain>
    </source>
</reference>
<dbReference type="Proteomes" id="UP000095614">
    <property type="component" value="Unassembled WGS sequence"/>
</dbReference>
<sequence length="30" mass="3551">MKIQSIIIANYFRKYDFIQIKLCTFAVGII</sequence>
<dbReference type="AlphaFoldDB" id="A0A174HK98"/>
<dbReference type="EMBL" id="CZAF01000004">
    <property type="protein sequence ID" value="CUO75363.1"/>
    <property type="molecule type" value="Genomic_DNA"/>
</dbReference>
<accession>A0A174HK98</accession>
<organism evidence="1 2">
    <name type="scientific">Bacteroides uniformis</name>
    <dbReference type="NCBI Taxonomy" id="820"/>
    <lineage>
        <taxon>Bacteria</taxon>
        <taxon>Pseudomonadati</taxon>
        <taxon>Bacteroidota</taxon>
        <taxon>Bacteroidia</taxon>
        <taxon>Bacteroidales</taxon>
        <taxon>Bacteroidaceae</taxon>
        <taxon>Bacteroides</taxon>
    </lineage>
</organism>
<gene>
    <name evidence="1" type="ORF">ERS852462_01423</name>
</gene>
<name>A0A174HK98_BACUN</name>
<protein>
    <submittedName>
        <fullName evidence="1">Uncharacterized protein</fullName>
    </submittedName>
</protein>
<evidence type="ECO:0000313" key="2">
    <source>
        <dbReference type="Proteomes" id="UP000095614"/>
    </source>
</evidence>